<keyword evidence="2" id="KW-1185">Reference proteome</keyword>
<evidence type="ECO:0000313" key="1">
    <source>
        <dbReference type="EMBL" id="KAK3060961.1"/>
    </source>
</evidence>
<protein>
    <submittedName>
        <fullName evidence="1">Uncharacterized protein</fullName>
    </submittedName>
</protein>
<evidence type="ECO:0000313" key="2">
    <source>
        <dbReference type="Proteomes" id="UP001186974"/>
    </source>
</evidence>
<dbReference type="Proteomes" id="UP001186974">
    <property type="component" value="Unassembled WGS sequence"/>
</dbReference>
<sequence>MLRRRDSDASFGCAGTDDEALYVAPAAPEPKESYMKKYAHNPFTNRRPQAQQPSDNAMPAATASPQKTTSFESSGRPSSNQSNSSWATSSVTGPTTPTEGVYHHHHHATKPYSLRPDLREQEARIDAYAKAKWSKEMENDSLFNFDMNSDDDDDDEDRRNGSPTVYGNAGARSSKEAFTGRTSPSAAYYTSTAYAPAASASSLSSSNPTSFYGPSSPSQQQQQQQWGAQNLARGYQAEIGGGRSSSSRTETGSRRPSFVDGAYRAAVPASPDHRRPITGYGPEYWGGYGREV</sequence>
<proteinExistence type="predicted"/>
<accession>A0ACC3D2M5</accession>
<reference evidence="1" key="1">
    <citation type="submission" date="2024-09" db="EMBL/GenBank/DDBJ databases">
        <title>Black Yeasts Isolated from many extreme environments.</title>
        <authorList>
            <person name="Coleine C."/>
            <person name="Stajich J.E."/>
            <person name="Selbmann L."/>
        </authorList>
    </citation>
    <scope>NUCLEOTIDE SEQUENCE</scope>
    <source>
        <strain evidence="1">CCFEE 5737</strain>
    </source>
</reference>
<dbReference type="EMBL" id="JAWDJW010008168">
    <property type="protein sequence ID" value="KAK3060961.1"/>
    <property type="molecule type" value="Genomic_DNA"/>
</dbReference>
<comment type="caution">
    <text evidence="1">The sequence shown here is derived from an EMBL/GenBank/DDBJ whole genome shotgun (WGS) entry which is preliminary data.</text>
</comment>
<organism evidence="1 2">
    <name type="scientific">Coniosporium uncinatum</name>
    <dbReference type="NCBI Taxonomy" id="93489"/>
    <lineage>
        <taxon>Eukaryota</taxon>
        <taxon>Fungi</taxon>
        <taxon>Dikarya</taxon>
        <taxon>Ascomycota</taxon>
        <taxon>Pezizomycotina</taxon>
        <taxon>Dothideomycetes</taxon>
        <taxon>Dothideomycetes incertae sedis</taxon>
        <taxon>Coniosporium</taxon>
    </lineage>
</organism>
<gene>
    <name evidence="1" type="ORF">LTS18_007323</name>
</gene>
<name>A0ACC3D2M5_9PEZI</name>